<dbReference type="AlphaFoldDB" id="A0AAW0EWH1"/>
<organism evidence="3 4">
    <name type="scientific">Novymonas esmeraldas</name>
    <dbReference type="NCBI Taxonomy" id="1808958"/>
    <lineage>
        <taxon>Eukaryota</taxon>
        <taxon>Discoba</taxon>
        <taxon>Euglenozoa</taxon>
        <taxon>Kinetoplastea</taxon>
        <taxon>Metakinetoplastina</taxon>
        <taxon>Trypanosomatida</taxon>
        <taxon>Trypanosomatidae</taxon>
        <taxon>Novymonas</taxon>
    </lineage>
</organism>
<dbReference type="EMBL" id="JAECZO010000146">
    <property type="protein sequence ID" value="KAK7198358.1"/>
    <property type="molecule type" value="Genomic_DNA"/>
</dbReference>
<evidence type="ECO:0000313" key="4">
    <source>
        <dbReference type="Proteomes" id="UP001430356"/>
    </source>
</evidence>
<protein>
    <submittedName>
        <fullName evidence="3">Uncharacterized protein</fullName>
    </submittedName>
</protein>
<evidence type="ECO:0000256" key="2">
    <source>
        <dbReference type="SAM" id="MobiDB-lite"/>
    </source>
</evidence>
<evidence type="ECO:0000256" key="1">
    <source>
        <dbReference type="SAM" id="Coils"/>
    </source>
</evidence>
<dbReference type="Proteomes" id="UP001430356">
    <property type="component" value="Unassembled WGS sequence"/>
</dbReference>
<reference evidence="3 4" key="1">
    <citation type="journal article" date="2021" name="MBio">
        <title>A New Model Trypanosomatid, Novymonas esmeraldas: Genomic Perception of Its 'Candidatus Pandoraea novymonadis' Endosymbiont.</title>
        <authorList>
            <person name="Zakharova A."/>
            <person name="Saura A."/>
            <person name="Butenko A."/>
            <person name="Podesvova L."/>
            <person name="Warmusova S."/>
            <person name="Kostygov A.Y."/>
            <person name="Nenarokova A."/>
            <person name="Lukes J."/>
            <person name="Opperdoes F.R."/>
            <person name="Yurchenko V."/>
        </authorList>
    </citation>
    <scope>NUCLEOTIDE SEQUENCE [LARGE SCALE GENOMIC DNA]</scope>
    <source>
        <strain evidence="3 4">E262AT.01</strain>
    </source>
</reference>
<feature type="compositionally biased region" description="Low complexity" evidence="2">
    <location>
        <begin position="205"/>
        <end position="214"/>
    </location>
</feature>
<keyword evidence="1" id="KW-0175">Coiled coil</keyword>
<accession>A0AAW0EWH1</accession>
<feature type="region of interest" description="Disordered" evidence="2">
    <location>
        <begin position="190"/>
        <end position="214"/>
    </location>
</feature>
<gene>
    <name evidence="3" type="ORF">NESM_000794900</name>
</gene>
<keyword evidence="4" id="KW-1185">Reference proteome</keyword>
<proteinExistence type="predicted"/>
<feature type="coiled-coil region" evidence="1">
    <location>
        <begin position="122"/>
        <end position="170"/>
    </location>
</feature>
<sequence>MGSAKSKVATSPAEPPLTAASVDALCREAYAAGATDADVYHTSQREVMQQQSLMVGIGACMSSAWVAYVYGRATGTRTAGDAAALRIDAQQLVLDKASKDLATVMEENRTLDSVRHEQEVMITQQRGELERAAQQRRALQQSLAVLRRRNASVQRQLRRLKTSLAAVQRQLYVGAAGTGVLLLAVAWGTRPRRAEPSPPPPPAPVAVASEAVES</sequence>
<name>A0AAW0EWH1_9TRYP</name>
<evidence type="ECO:0000313" key="3">
    <source>
        <dbReference type="EMBL" id="KAK7198358.1"/>
    </source>
</evidence>
<comment type="caution">
    <text evidence="3">The sequence shown here is derived from an EMBL/GenBank/DDBJ whole genome shotgun (WGS) entry which is preliminary data.</text>
</comment>